<evidence type="ECO:0000313" key="1">
    <source>
        <dbReference type="EMBL" id="NBJ93202.1"/>
    </source>
</evidence>
<name>A0A9X5BHV6_9FIRM</name>
<sequence>MLDTLIENKQFSEYIQFLLNKEAEDRNDQMLWEFYLHKVFDKPFNEFKKDILVKSEGESKKNDATDEAKRNEIIERSNAILNGFVPY</sequence>
<dbReference type="EMBL" id="QZDT01000017">
    <property type="protein sequence ID" value="NBJ93202.1"/>
    <property type="molecule type" value="Genomic_DNA"/>
</dbReference>
<gene>
    <name evidence="1" type="ORF">D5281_11500</name>
</gene>
<reference evidence="1" key="1">
    <citation type="submission" date="2018-09" db="EMBL/GenBank/DDBJ databases">
        <title>Murine metabolic-syndrome-specific gut microbial biobank.</title>
        <authorList>
            <person name="Liu C."/>
        </authorList>
    </citation>
    <scope>NUCLEOTIDE SEQUENCE</scope>
    <source>
        <strain evidence="1">D42-62</strain>
    </source>
</reference>
<dbReference type="AlphaFoldDB" id="A0A9X5BHV6"/>
<accession>A0A9X5BHV6</accession>
<keyword evidence="2" id="KW-1185">Reference proteome</keyword>
<dbReference type="Proteomes" id="UP001154420">
    <property type="component" value="Unassembled WGS sequence"/>
</dbReference>
<organism evidence="1 2">
    <name type="scientific">Parablautia muri</name>
    <dbReference type="NCBI Taxonomy" id="2320879"/>
    <lineage>
        <taxon>Bacteria</taxon>
        <taxon>Bacillati</taxon>
        <taxon>Bacillota</taxon>
        <taxon>Clostridia</taxon>
        <taxon>Lachnospirales</taxon>
        <taxon>Lachnospiraceae</taxon>
        <taxon>Parablautia</taxon>
    </lineage>
</organism>
<comment type="caution">
    <text evidence="1">The sequence shown here is derived from an EMBL/GenBank/DDBJ whole genome shotgun (WGS) entry which is preliminary data.</text>
</comment>
<evidence type="ECO:0000313" key="2">
    <source>
        <dbReference type="Proteomes" id="UP001154420"/>
    </source>
</evidence>
<protein>
    <submittedName>
        <fullName evidence="1">Uncharacterized protein</fullName>
    </submittedName>
</protein>
<proteinExistence type="predicted"/>